<dbReference type="AlphaFoldDB" id="A0AAQ3TVU6"/>
<protein>
    <submittedName>
        <fullName evidence="1">Uncharacterized protein</fullName>
    </submittedName>
</protein>
<keyword evidence="2" id="KW-1185">Reference proteome</keyword>
<name>A0AAQ3TVU6_PASNO</name>
<sequence>MPSLTHVYLDIETIEPFPGTRVRITQMRKAGTIGLSYASMKAYWNDGVGLHRTHTRYHQVGLPTKTAWDKTPSKVERWIRDVAGRPLVMAGRPTSWAVLDLEASWAPLVAGRPRKVASRPW</sequence>
<dbReference type="EMBL" id="CP144750">
    <property type="protein sequence ID" value="WVZ80493.1"/>
    <property type="molecule type" value="Genomic_DNA"/>
</dbReference>
<gene>
    <name evidence="1" type="ORF">U9M48_027963</name>
</gene>
<reference evidence="1 2" key="1">
    <citation type="submission" date="2024-02" db="EMBL/GenBank/DDBJ databases">
        <title>High-quality chromosome-scale genome assembly of Pensacola bahiagrass (Paspalum notatum Flugge var. saurae).</title>
        <authorList>
            <person name="Vega J.M."/>
            <person name="Podio M."/>
            <person name="Orjuela J."/>
            <person name="Siena L.A."/>
            <person name="Pessino S.C."/>
            <person name="Combes M.C."/>
            <person name="Mariac C."/>
            <person name="Albertini E."/>
            <person name="Pupilli F."/>
            <person name="Ortiz J.P.A."/>
            <person name="Leblanc O."/>
        </authorList>
    </citation>
    <scope>NUCLEOTIDE SEQUENCE [LARGE SCALE GENOMIC DNA]</scope>
    <source>
        <strain evidence="1">R1</strain>
        <tissue evidence="1">Leaf</tissue>
    </source>
</reference>
<dbReference type="Proteomes" id="UP001341281">
    <property type="component" value="Chromosome 06"/>
</dbReference>
<evidence type="ECO:0000313" key="1">
    <source>
        <dbReference type="EMBL" id="WVZ80493.1"/>
    </source>
</evidence>
<proteinExistence type="predicted"/>
<evidence type="ECO:0000313" key="2">
    <source>
        <dbReference type="Proteomes" id="UP001341281"/>
    </source>
</evidence>
<organism evidence="1 2">
    <name type="scientific">Paspalum notatum var. saurae</name>
    <dbReference type="NCBI Taxonomy" id="547442"/>
    <lineage>
        <taxon>Eukaryota</taxon>
        <taxon>Viridiplantae</taxon>
        <taxon>Streptophyta</taxon>
        <taxon>Embryophyta</taxon>
        <taxon>Tracheophyta</taxon>
        <taxon>Spermatophyta</taxon>
        <taxon>Magnoliopsida</taxon>
        <taxon>Liliopsida</taxon>
        <taxon>Poales</taxon>
        <taxon>Poaceae</taxon>
        <taxon>PACMAD clade</taxon>
        <taxon>Panicoideae</taxon>
        <taxon>Andropogonodae</taxon>
        <taxon>Paspaleae</taxon>
        <taxon>Paspalinae</taxon>
        <taxon>Paspalum</taxon>
    </lineage>
</organism>
<accession>A0AAQ3TVU6</accession>